<dbReference type="EMBL" id="GDQN01006044">
    <property type="protein sequence ID" value="JAT85010.1"/>
    <property type="molecule type" value="Transcribed_RNA"/>
</dbReference>
<protein>
    <recommendedName>
        <fullName evidence="3">BESS domain-containing protein</fullName>
    </recommendedName>
</protein>
<sequence>GSGASKKRKTPYLDMLQFLMTSRTSNTSISNLQPTSSHSQESDSSFNINEDSVDILESSSEQSSASKTTRKEKGLTLFQESLLNSMKKQEEKNMNPHLNFL</sequence>
<name>A0A1E1WDF3_PECGO</name>
<gene>
    <name evidence="2" type="ORF">g.19199</name>
</gene>
<feature type="non-terminal residue" evidence="2">
    <location>
        <position position="101"/>
    </location>
</feature>
<organism evidence="2">
    <name type="scientific">Pectinophora gossypiella</name>
    <name type="common">Cotton pink bollworm</name>
    <name type="synonym">Depressaria gossypiella</name>
    <dbReference type="NCBI Taxonomy" id="13191"/>
    <lineage>
        <taxon>Eukaryota</taxon>
        <taxon>Metazoa</taxon>
        <taxon>Ecdysozoa</taxon>
        <taxon>Arthropoda</taxon>
        <taxon>Hexapoda</taxon>
        <taxon>Insecta</taxon>
        <taxon>Pterygota</taxon>
        <taxon>Neoptera</taxon>
        <taxon>Endopterygota</taxon>
        <taxon>Lepidoptera</taxon>
        <taxon>Glossata</taxon>
        <taxon>Ditrysia</taxon>
        <taxon>Gelechioidea</taxon>
        <taxon>Gelechiidae</taxon>
        <taxon>Apatetrinae</taxon>
        <taxon>Pectinophora</taxon>
    </lineage>
</organism>
<feature type="compositionally biased region" description="Low complexity" evidence="1">
    <location>
        <begin position="57"/>
        <end position="66"/>
    </location>
</feature>
<evidence type="ECO:0000256" key="1">
    <source>
        <dbReference type="SAM" id="MobiDB-lite"/>
    </source>
</evidence>
<feature type="compositionally biased region" description="Polar residues" evidence="1">
    <location>
        <begin position="27"/>
        <end position="50"/>
    </location>
</feature>
<reference evidence="2" key="1">
    <citation type="submission" date="2015-09" db="EMBL/GenBank/DDBJ databases">
        <title>De novo assembly of Pectinophora gossypiella (Pink Bollworm) gut transcriptome.</title>
        <authorList>
            <person name="Tassone E.E."/>
        </authorList>
    </citation>
    <scope>NUCLEOTIDE SEQUENCE</scope>
</reference>
<accession>A0A1E1WDF3</accession>
<evidence type="ECO:0000313" key="2">
    <source>
        <dbReference type="EMBL" id="JAT85010.1"/>
    </source>
</evidence>
<dbReference type="AlphaFoldDB" id="A0A1E1WDF3"/>
<feature type="region of interest" description="Disordered" evidence="1">
    <location>
        <begin position="27"/>
        <end position="73"/>
    </location>
</feature>
<proteinExistence type="predicted"/>
<evidence type="ECO:0008006" key="3">
    <source>
        <dbReference type="Google" id="ProtNLM"/>
    </source>
</evidence>
<feature type="non-terminal residue" evidence="2">
    <location>
        <position position="1"/>
    </location>
</feature>